<dbReference type="Proteomes" id="UP000694405">
    <property type="component" value="Chromosome W"/>
</dbReference>
<reference evidence="1" key="3">
    <citation type="submission" date="2025-09" db="UniProtKB">
        <authorList>
            <consortium name="Ensembl"/>
        </authorList>
    </citation>
    <scope>IDENTIFICATION</scope>
</reference>
<evidence type="ECO:0000313" key="2">
    <source>
        <dbReference type="Proteomes" id="UP000694405"/>
    </source>
</evidence>
<reference evidence="1" key="2">
    <citation type="submission" date="2025-08" db="UniProtKB">
        <authorList>
            <consortium name="Ensembl"/>
        </authorList>
    </citation>
    <scope>IDENTIFICATION</scope>
</reference>
<dbReference type="Ensembl" id="ENSMUNT00000027161.1">
    <property type="protein sequence ID" value="ENSMUNP00000023510.1"/>
    <property type="gene ID" value="ENSMUNG00000019122.1"/>
</dbReference>
<accession>A0A8V5GUC0</accession>
<name>A0A8V5GUC0_MELUD</name>
<evidence type="ECO:0000313" key="1">
    <source>
        <dbReference type="Ensembl" id="ENSMUNP00000023510.1"/>
    </source>
</evidence>
<proteinExistence type="predicted"/>
<protein>
    <submittedName>
        <fullName evidence="1">Uncharacterized protein</fullName>
    </submittedName>
</protein>
<keyword evidence="2" id="KW-1185">Reference proteome</keyword>
<reference evidence="1" key="1">
    <citation type="submission" date="2020-03" db="EMBL/GenBank/DDBJ databases">
        <title>Melopsittacus undulatus (budgerigar) genome, bMelUnd1, maternal haplotype with Z.</title>
        <authorList>
            <person name="Gedman G."/>
            <person name="Mountcastle J."/>
            <person name="Haase B."/>
            <person name="Formenti G."/>
            <person name="Wright T."/>
            <person name="Apodaca J."/>
            <person name="Pelan S."/>
            <person name="Chow W."/>
            <person name="Rhie A."/>
            <person name="Howe K."/>
            <person name="Fedrigo O."/>
            <person name="Jarvis E.D."/>
        </authorList>
    </citation>
    <scope>NUCLEOTIDE SEQUENCE [LARGE SCALE GENOMIC DNA]</scope>
</reference>
<organism evidence="1 2">
    <name type="scientific">Melopsittacus undulatus</name>
    <name type="common">Budgerigar</name>
    <name type="synonym">Psittacus undulatus</name>
    <dbReference type="NCBI Taxonomy" id="13146"/>
    <lineage>
        <taxon>Eukaryota</taxon>
        <taxon>Metazoa</taxon>
        <taxon>Chordata</taxon>
        <taxon>Craniata</taxon>
        <taxon>Vertebrata</taxon>
        <taxon>Euteleostomi</taxon>
        <taxon>Archelosauria</taxon>
        <taxon>Archosauria</taxon>
        <taxon>Dinosauria</taxon>
        <taxon>Saurischia</taxon>
        <taxon>Theropoda</taxon>
        <taxon>Coelurosauria</taxon>
        <taxon>Aves</taxon>
        <taxon>Neognathae</taxon>
        <taxon>Neoaves</taxon>
        <taxon>Telluraves</taxon>
        <taxon>Australaves</taxon>
        <taxon>Psittaciformes</taxon>
        <taxon>Psittaculidae</taxon>
        <taxon>Melopsittacus</taxon>
    </lineage>
</organism>
<dbReference type="AlphaFoldDB" id="A0A8V5GUC0"/>
<sequence>DIADSLNVNTVQFTSAVRKRNDLQNITWGQLKSLHQTASTMMSAVGMEPSPINTFLAYLAVITANSASPTGGKFSLAGPPLPQTSSMHFCIL</sequence>